<dbReference type="Pfam" id="PF07992">
    <property type="entry name" value="Pyr_redox_2"/>
    <property type="match status" value="1"/>
</dbReference>
<evidence type="ECO:0000256" key="3">
    <source>
        <dbReference type="ARBA" id="ARBA00023164"/>
    </source>
</evidence>
<dbReference type="RefSeq" id="WP_093210479.1">
    <property type="nucleotide sequence ID" value="NZ_FNFL01000001.1"/>
</dbReference>
<dbReference type="InterPro" id="IPR023753">
    <property type="entry name" value="FAD/NAD-binding_dom"/>
</dbReference>
<dbReference type="GO" id="GO:0006537">
    <property type="term" value="P:glutamate biosynthetic process"/>
    <property type="evidence" value="ECO:0007669"/>
    <property type="project" value="UniProtKB-KW"/>
</dbReference>
<dbReference type="SUPFAM" id="SSF51971">
    <property type="entry name" value="Nucleotide-binding domain"/>
    <property type="match status" value="1"/>
</dbReference>
<dbReference type="Gene3D" id="3.50.50.60">
    <property type="entry name" value="FAD/NAD(P)-binding domain"/>
    <property type="match status" value="2"/>
</dbReference>
<keyword evidence="3" id="KW-0314">Glutamate biosynthesis</keyword>
<dbReference type="PRINTS" id="PR00419">
    <property type="entry name" value="ADXRDTASE"/>
</dbReference>
<dbReference type="PANTHER" id="PTHR43100:SF1">
    <property type="entry name" value="GLUTAMATE SYNTHASE [NADPH] SMALL CHAIN"/>
    <property type="match status" value="1"/>
</dbReference>
<protein>
    <submittedName>
        <fullName evidence="8">Glutamate synthase (NADPH/NADH) small chain</fullName>
    </submittedName>
</protein>
<dbReference type="InterPro" id="IPR051394">
    <property type="entry name" value="Glutamate_Synthase"/>
</dbReference>
<keyword evidence="9" id="KW-1185">Reference proteome</keyword>
<dbReference type="GO" id="GO:0051536">
    <property type="term" value="F:iron-sulfur cluster binding"/>
    <property type="evidence" value="ECO:0007669"/>
    <property type="project" value="InterPro"/>
</dbReference>
<dbReference type="EMBL" id="FNFL01000001">
    <property type="protein sequence ID" value="SDJ69536.1"/>
    <property type="molecule type" value="Genomic_DNA"/>
</dbReference>
<feature type="region of interest" description="Disordered" evidence="5">
    <location>
        <begin position="1"/>
        <end position="22"/>
    </location>
</feature>
<feature type="compositionally biased region" description="Basic and acidic residues" evidence="5">
    <location>
        <begin position="9"/>
        <end position="22"/>
    </location>
</feature>
<dbReference type="InterPro" id="IPR028261">
    <property type="entry name" value="DPD_II"/>
</dbReference>
<organism evidence="8 9">
    <name type="scientific">Sediminibacillus albus</name>
    <dbReference type="NCBI Taxonomy" id="407036"/>
    <lineage>
        <taxon>Bacteria</taxon>
        <taxon>Bacillati</taxon>
        <taxon>Bacillota</taxon>
        <taxon>Bacilli</taxon>
        <taxon>Bacillales</taxon>
        <taxon>Bacillaceae</taxon>
        <taxon>Sediminibacillus</taxon>
    </lineage>
</organism>
<feature type="domain" description="FAD/NAD(P)-binding" evidence="6">
    <location>
        <begin position="154"/>
        <end position="475"/>
    </location>
</feature>
<evidence type="ECO:0000256" key="4">
    <source>
        <dbReference type="ARBA" id="ARBA00029440"/>
    </source>
</evidence>
<evidence type="ECO:0000259" key="7">
    <source>
        <dbReference type="Pfam" id="PF14691"/>
    </source>
</evidence>
<keyword evidence="2" id="KW-0560">Oxidoreductase</keyword>
<dbReference type="SUPFAM" id="SSF46548">
    <property type="entry name" value="alpha-helical ferredoxin"/>
    <property type="match status" value="1"/>
</dbReference>
<proteinExistence type="predicted"/>
<evidence type="ECO:0000313" key="8">
    <source>
        <dbReference type="EMBL" id="SDJ69536.1"/>
    </source>
</evidence>
<sequence>MGKATGFIEIKREEATERDPNKRLNDWKEYSAPFTDEVMSRQGARCMDCGTPFCHIGTEINGATSGCPVYNLIPEWNDLVYRGKWKEALERLVKTNNFPEFTGRVCPAPCEGSCTVAISDPAVAIKNIERAIIDKGFENGWITPRAPEKRTGKKIAIIGSGPAGLASADQLNQAGHSVTVYERSDRAGGLLTYGIPNMKLEKDVVARRIRLLEQEGIEFITNTEVGKDISSGELKAEYDSVIMCTGAQKQRDLPLKGRQADGVHFAMDYLTASTKNLLDAPLKDEEFIDAKGKDVIVIGGGDTGADCIATALRQNCNSIVQFGKHPQLPLARTSDNAWPEFPKVFSVDYAHKEAEAKFGEDPRQYSIQTKKFVADEKGKLIELHTIQMRKVTDANGMFVYEEVPGTEQVWPAQLVLIAIGFEGPEQPLIEQFGLNTANRKVDAAYGEFSTNVEGVFAAGDARRGQSLIVWAINEGREVARQVDSYLMGSSNLPTVEAM</sequence>
<dbReference type="PANTHER" id="PTHR43100">
    <property type="entry name" value="GLUTAMATE SYNTHASE [NADPH] SMALL CHAIN"/>
    <property type="match status" value="1"/>
</dbReference>
<evidence type="ECO:0000256" key="5">
    <source>
        <dbReference type="SAM" id="MobiDB-lite"/>
    </source>
</evidence>
<gene>
    <name evidence="8" type="ORF">SAMN05216243_0357</name>
</gene>
<dbReference type="STRING" id="407036.SAMN05216243_0357"/>
<evidence type="ECO:0000256" key="2">
    <source>
        <dbReference type="ARBA" id="ARBA00023002"/>
    </source>
</evidence>
<evidence type="ECO:0000259" key="6">
    <source>
        <dbReference type="Pfam" id="PF07992"/>
    </source>
</evidence>
<feature type="domain" description="Dihydroprymidine dehydrogenase" evidence="7">
    <location>
        <begin position="24"/>
        <end position="140"/>
    </location>
</feature>
<dbReference type="NCBIfam" id="TIGR01317">
    <property type="entry name" value="GOGAT_sm_gam"/>
    <property type="match status" value="1"/>
</dbReference>
<dbReference type="AlphaFoldDB" id="A0A1G8VU69"/>
<dbReference type="InterPro" id="IPR009051">
    <property type="entry name" value="Helical_ferredxn"/>
</dbReference>
<dbReference type="GO" id="GO:0016639">
    <property type="term" value="F:oxidoreductase activity, acting on the CH-NH2 group of donors, NAD or NADP as acceptor"/>
    <property type="evidence" value="ECO:0007669"/>
    <property type="project" value="InterPro"/>
</dbReference>
<dbReference type="Pfam" id="PF14691">
    <property type="entry name" value="Fer4_20"/>
    <property type="match status" value="1"/>
</dbReference>
<comment type="pathway">
    <text evidence="4">Amino-acid biosynthesis.</text>
</comment>
<evidence type="ECO:0000313" key="9">
    <source>
        <dbReference type="Proteomes" id="UP000198694"/>
    </source>
</evidence>
<accession>A0A1G8VU69</accession>
<dbReference type="Gene3D" id="1.10.1060.10">
    <property type="entry name" value="Alpha-helical ferredoxin"/>
    <property type="match status" value="1"/>
</dbReference>
<name>A0A1G8VU69_9BACI</name>
<dbReference type="InterPro" id="IPR036188">
    <property type="entry name" value="FAD/NAD-bd_sf"/>
</dbReference>
<reference evidence="8 9" key="1">
    <citation type="submission" date="2016-10" db="EMBL/GenBank/DDBJ databases">
        <authorList>
            <person name="de Groot N.N."/>
        </authorList>
    </citation>
    <scope>NUCLEOTIDE SEQUENCE [LARGE SCALE GENOMIC DNA]</scope>
    <source>
        <strain evidence="8 9">CGMCC 1.6502</strain>
    </source>
</reference>
<dbReference type="Proteomes" id="UP000198694">
    <property type="component" value="Unassembled WGS sequence"/>
</dbReference>
<keyword evidence="1" id="KW-0028">Amino-acid biosynthesis</keyword>
<dbReference type="OrthoDB" id="9803192at2"/>
<evidence type="ECO:0000256" key="1">
    <source>
        <dbReference type="ARBA" id="ARBA00022605"/>
    </source>
</evidence>
<dbReference type="InterPro" id="IPR006005">
    <property type="entry name" value="Glut_synth_ssu1"/>
</dbReference>